<evidence type="ECO:0000256" key="4">
    <source>
        <dbReference type="ARBA" id="ARBA00016387"/>
    </source>
</evidence>
<keyword evidence="14" id="KW-0539">Nucleus</keyword>
<dbReference type="InterPro" id="IPR006554">
    <property type="entry name" value="Helicase-like_DEXD_c2"/>
</dbReference>
<keyword evidence="15" id="KW-0131">Cell cycle</keyword>
<evidence type="ECO:0000256" key="6">
    <source>
        <dbReference type="ARBA" id="ARBA00022723"/>
    </source>
</evidence>
<dbReference type="EMBL" id="MCGN01000002">
    <property type="protein sequence ID" value="ORZ01236.1"/>
    <property type="molecule type" value="Genomic_DNA"/>
</dbReference>
<dbReference type="GO" id="GO:0016818">
    <property type="term" value="F:hydrolase activity, acting on acid anhydrides, in phosphorus-containing anhydrides"/>
    <property type="evidence" value="ECO:0007669"/>
    <property type="project" value="InterPro"/>
</dbReference>
<dbReference type="EC" id="5.6.2.3" evidence="17"/>
<dbReference type="InterPro" id="IPR010614">
    <property type="entry name" value="RAD3-like_helicase_DEAD"/>
</dbReference>
<evidence type="ECO:0000256" key="12">
    <source>
        <dbReference type="ARBA" id="ARBA00023014"/>
    </source>
</evidence>
<proteinExistence type="inferred from homology"/>
<dbReference type="InterPro" id="IPR014013">
    <property type="entry name" value="Helic_SF1/SF2_ATP-bd_DinG/Rad3"/>
</dbReference>
<keyword evidence="10" id="KW-0067">ATP-binding</keyword>
<dbReference type="InterPro" id="IPR006555">
    <property type="entry name" value="ATP-dep_Helicase_C"/>
</dbReference>
<comment type="caution">
    <text evidence="24">The sequence shown here is derived from an EMBL/GenBank/DDBJ whole genome shotgun (WGS) entry which is preliminary data.</text>
</comment>
<dbReference type="PROSITE" id="PS51193">
    <property type="entry name" value="HELICASE_ATP_BIND_2"/>
    <property type="match status" value="1"/>
</dbReference>
<evidence type="ECO:0000256" key="17">
    <source>
        <dbReference type="ARBA" id="ARBA00044969"/>
    </source>
</evidence>
<reference evidence="24 25" key="1">
    <citation type="submission" date="2016-07" db="EMBL/GenBank/DDBJ databases">
        <title>Pervasive Adenine N6-methylation of Active Genes in Fungi.</title>
        <authorList>
            <consortium name="DOE Joint Genome Institute"/>
            <person name="Mondo S.J."/>
            <person name="Dannebaum R.O."/>
            <person name="Kuo R.C."/>
            <person name="Labutti K."/>
            <person name="Haridas S."/>
            <person name="Kuo A."/>
            <person name="Salamov A."/>
            <person name="Ahrendt S.R."/>
            <person name="Lipzen A."/>
            <person name="Sullivan W."/>
            <person name="Andreopoulos W.B."/>
            <person name="Clum A."/>
            <person name="Lindquist E."/>
            <person name="Daum C."/>
            <person name="Ramamoorthy G.K."/>
            <person name="Gryganskyi A."/>
            <person name="Culley D."/>
            <person name="Magnuson J.K."/>
            <person name="James T.Y."/>
            <person name="O'Malley M.A."/>
            <person name="Stajich J.E."/>
            <person name="Spatafora J.W."/>
            <person name="Visel A."/>
            <person name="Grigoriev I.V."/>
        </authorList>
    </citation>
    <scope>NUCLEOTIDE SEQUENCE [LARGE SCALE GENOMIC DNA]</scope>
    <source>
        <strain evidence="24 25">NRRL 2496</strain>
    </source>
</reference>
<dbReference type="Pfam" id="PF06733">
    <property type="entry name" value="DEAD_2"/>
    <property type="match status" value="1"/>
</dbReference>
<evidence type="ECO:0000256" key="2">
    <source>
        <dbReference type="ARBA" id="ARBA00004123"/>
    </source>
</evidence>
<evidence type="ECO:0000256" key="20">
    <source>
        <dbReference type="ARBA" id="ARBA00045702"/>
    </source>
</evidence>
<dbReference type="GO" id="GO:0005524">
    <property type="term" value="F:ATP binding"/>
    <property type="evidence" value="ECO:0007669"/>
    <property type="project" value="UniProtKB-KW"/>
</dbReference>
<dbReference type="SMART" id="SM00491">
    <property type="entry name" value="HELICc2"/>
    <property type="match status" value="1"/>
</dbReference>
<dbReference type="PANTHER" id="PTHR11472">
    <property type="entry name" value="DNA REPAIR DEAD HELICASE RAD3/XP-D SUBFAMILY MEMBER"/>
    <property type="match status" value="1"/>
</dbReference>
<feature type="compositionally biased region" description="Polar residues" evidence="22">
    <location>
        <begin position="82"/>
        <end position="94"/>
    </location>
</feature>
<dbReference type="GO" id="GO:0051536">
    <property type="term" value="F:iron-sulfur cluster binding"/>
    <property type="evidence" value="ECO:0007669"/>
    <property type="project" value="UniProtKB-KW"/>
</dbReference>
<dbReference type="GO" id="GO:0007064">
    <property type="term" value="P:mitotic sister chromatid cohesion"/>
    <property type="evidence" value="ECO:0007669"/>
    <property type="project" value="EnsemblFungi"/>
</dbReference>
<keyword evidence="12" id="KW-0411">Iron-sulfur</keyword>
<feature type="compositionally biased region" description="Acidic residues" evidence="22">
    <location>
        <begin position="191"/>
        <end position="202"/>
    </location>
</feature>
<dbReference type="GO" id="GO:0046872">
    <property type="term" value="F:metal ion binding"/>
    <property type="evidence" value="ECO:0007669"/>
    <property type="project" value="UniProtKB-KW"/>
</dbReference>
<evidence type="ECO:0000256" key="14">
    <source>
        <dbReference type="ARBA" id="ARBA00023242"/>
    </source>
</evidence>
<evidence type="ECO:0000256" key="7">
    <source>
        <dbReference type="ARBA" id="ARBA00022741"/>
    </source>
</evidence>
<evidence type="ECO:0000256" key="15">
    <source>
        <dbReference type="ARBA" id="ARBA00023306"/>
    </source>
</evidence>
<comment type="function">
    <text evidence="20">ATP-dependent DNA helicase important for chromosome transmission and normal cell cycle progression in G(2)/M. May have a role in changing DNA topology to allow the loading of proteins involved in maintaining sister chromatid cohesion in the vicinity of the centromeres. Has a specific role in chromosome segregation during meiosis II.</text>
</comment>
<dbReference type="GO" id="GO:0031571">
    <property type="term" value="P:mitotic G1 DNA damage checkpoint signaling"/>
    <property type="evidence" value="ECO:0007669"/>
    <property type="project" value="EnsemblFungi"/>
</dbReference>
<gene>
    <name evidence="24" type="ORF">BCR43DRAFT_432667</name>
</gene>
<keyword evidence="8" id="KW-0378">Hydrolase</keyword>
<evidence type="ECO:0000256" key="8">
    <source>
        <dbReference type="ARBA" id="ARBA00022801"/>
    </source>
</evidence>
<evidence type="ECO:0000313" key="25">
    <source>
        <dbReference type="Proteomes" id="UP000242180"/>
    </source>
</evidence>
<dbReference type="InParanoid" id="A0A1X2HQR6"/>
<keyword evidence="6" id="KW-0479">Metal-binding</keyword>
<dbReference type="InterPro" id="IPR045028">
    <property type="entry name" value="DinG/Rad3-like"/>
</dbReference>
<evidence type="ECO:0000259" key="23">
    <source>
        <dbReference type="PROSITE" id="PS51193"/>
    </source>
</evidence>
<evidence type="ECO:0000256" key="5">
    <source>
        <dbReference type="ARBA" id="ARBA00017386"/>
    </source>
</evidence>
<evidence type="ECO:0000256" key="16">
    <source>
        <dbReference type="ARBA" id="ARBA00029709"/>
    </source>
</evidence>
<dbReference type="PANTHER" id="PTHR11472:SF41">
    <property type="entry name" value="ATP-DEPENDENT DNA HELICASE DDX11-RELATED"/>
    <property type="match status" value="1"/>
</dbReference>
<protein>
    <recommendedName>
        <fullName evidence="5">ATP-dependent DNA helicase CHL1</fullName>
        <ecNumber evidence="17">5.6.2.3</ecNumber>
    </recommendedName>
    <alternativeName>
        <fullName evidence="4">ATP-dependent DNA helicase chl1</fullName>
    </alternativeName>
    <alternativeName>
        <fullName evidence="16">Chromosome loss protein 1</fullName>
    </alternativeName>
    <alternativeName>
        <fullName evidence="18 19">DNA 5'-3' helicase CHL1</fullName>
    </alternativeName>
</protein>
<feature type="region of interest" description="Disordered" evidence="22">
    <location>
        <begin position="181"/>
        <end position="202"/>
    </location>
</feature>
<evidence type="ECO:0000256" key="1">
    <source>
        <dbReference type="ARBA" id="ARBA00001966"/>
    </source>
</evidence>
<dbReference type="GO" id="GO:0043139">
    <property type="term" value="F:5'-3' DNA helicase activity"/>
    <property type="evidence" value="ECO:0007669"/>
    <property type="project" value="UniProtKB-EC"/>
</dbReference>
<dbReference type="OrthoDB" id="267079at2759"/>
<dbReference type="GO" id="GO:0005634">
    <property type="term" value="C:nucleus"/>
    <property type="evidence" value="ECO:0007669"/>
    <property type="project" value="UniProtKB-SubCell"/>
</dbReference>
<keyword evidence="11" id="KW-0408">Iron</keyword>
<sequence length="838" mass="95755">MDFGHPYKPYSIQVDFMRAVYETMTQGKIGIFESPTGTGKSLSLICGSLRWLKDQGDTLPSESTEPKMPATDEPDWVKAFSSPQSAQNKKQIQQARKKRLHKRIDRARYSEKPLAYETLTREPKRAKKVYHMATCVSNDAPLGEDDEEFLLDEYSSDDDQQARKRPNDNTSNLSEKVQELLAKMDPPTVTEDTDDNLQPTEEEDDLEQYKIYYASRTHSQLSQFVHEIQKTVYADDTWLIPLGSRKTMCINKDVKKLSNVQRINEVCLEKQKPTSKTRCPHLPPLKERAVWDDFRDHALSKVRDIEDLVKMGDTYDTCPYYGSRHAVKAAQVVVLPYQHLLHASTRESLGVSLKNSIVIIDEAHNLIETINAIHTISLSTQQIRTAMQQLALYLQRYKKRLLGKNINYIRHIVTILKAVLQILESKKSEDDEAVLRINEFVHLLKIDHLNMYKIEKYLKASNLARKLNGFVDKLQQDPELYTKQASFVQKHKASSTPTLTQIETFIMTLTNPDKDGRIVLYYDEEEGPKVKYMLLNPAHVFQPIIQDARSIILAGGTMEPISDFLKFLFPGVPAERISRLSCGHIIPPTNMSVLSLAEGPSGKPLQFTFNNRGDVRLMDDVGLSILNLCNVIPDGVVCFFASFSYLEQLYARWKAADILPRIAKRKKIFKEPRENNKVDDTLRDYSLHIDTNQGGALLLCVVNGKMSEGINFSDRLGRGVIMIGLPFANSKSVELQEKMKFAKVHSVSHNAIKETENMDAGKEYYENLCMRGVNQSIGRAIRHKTDYATIILMDARYNTRRIQDKLPGWIGSHVEHCDKFGKALGKTSQFFRQWRNAR</sequence>
<evidence type="ECO:0000256" key="18">
    <source>
        <dbReference type="ARBA" id="ARBA00044998"/>
    </source>
</evidence>
<feature type="domain" description="Helicase ATP-binding" evidence="23">
    <location>
        <begin position="1"/>
        <end position="413"/>
    </location>
</feature>
<dbReference type="AlphaFoldDB" id="A0A1X2HQR6"/>
<dbReference type="Proteomes" id="UP000242180">
    <property type="component" value="Unassembled WGS sequence"/>
</dbReference>
<evidence type="ECO:0000256" key="9">
    <source>
        <dbReference type="ARBA" id="ARBA00022806"/>
    </source>
</evidence>
<dbReference type="PROSITE" id="PS00690">
    <property type="entry name" value="DEAH_ATP_HELICASE"/>
    <property type="match status" value="1"/>
</dbReference>
<evidence type="ECO:0000256" key="11">
    <source>
        <dbReference type="ARBA" id="ARBA00023004"/>
    </source>
</evidence>
<keyword evidence="9 24" id="KW-0347">Helicase</keyword>
<dbReference type="GO" id="GO:0035861">
    <property type="term" value="C:site of double-strand break"/>
    <property type="evidence" value="ECO:0007669"/>
    <property type="project" value="EnsemblFungi"/>
</dbReference>
<name>A0A1X2HQR6_SYNRA</name>
<comment type="cofactor">
    <cofactor evidence="1">
        <name>[4Fe-4S] cluster</name>
        <dbReference type="ChEBI" id="CHEBI:49883"/>
    </cofactor>
</comment>
<dbReference type="GO" id="GO:0003677">
    <property type="term" value="F:DNA binding"/>
    <property type="evidence" value="ECO:0007669"/>
    <property type="project" value="InterPro"/>
</dbReference>
<accession>A0A1X2HQR6</accession>
<dbReference type="SMART" id="SM00488">
    <property type="entry name" value="DEXDc2"/>
    <property type="match status" value="1"/>
</dbReference>
<dbReference type="FunFam" id="3.40.50.300:FF:001372">
    <property type="entry name" value="ATP-dependent DNA helicase chl1"/>
    <property type="match status" value="1"/>
</dbReference>
<dbReference type="InterPro" id="IPR027417">
    <property type="entry name" value="P-loop_NTPase"/>
</dbReference>
<evidence type="ECO:0000313" key="24">
    <source>
        <dbReference type="EMBL" id="ORZ01236.1"/>
    </source>
</evidence>
<dbReference type="GO" id="GO:0000785">
    <property type="term" value="C:chromatin"/>
    <property type="evidence" value="ECO:0007669"/>
    <property type="project" value="EnsemblFungi"/>
</dbReference>
<feature type="region of interest" description="Disordered" evidence="22">
    <location>
        <begin position="82"/>
        <end position="104"/>
    </location>
</feature>
<dbReference type="SUPFAM" id="SSF52540">
    <property type="entry name" value="P-loop containing nucleoside triphosphate hydrolases"/>
    <property type="match status" value="1"/>
</dbReference>
<evidence type="ECO:0000256" key="3">
    <source>
        <dbReference type="ARBA" id="ARBA00008435"/>
    </source>
</evidence>
<dbReference type="Pfam" id="PF13307">
    <property type="entry name" value="Helicase_C_2"/>
    <property type="match status" value="1"/>
</dbReference>
<evidence type="ECO:0000256" key="21">
    <source>
        <dbReference type="ARBA" id="ARBA00048954"/>
    </source>
</evidence>
<keyword evidence="7" id="KW-0547">Nucleotide-binding</keyword>
<dbReference type="GO" id="GO:0034085">
    <property type="term" value="P:establishment of sister chromatid cohesion"/>
    <property type="evidence" value="ECO:0007669"/>
    <property type="project" value="EnsemblFungi"/>
</dbReference>
<comment type="similarity">
    <text evidence="3">Belongs to the DEAD box helicase family. DEAH subfamily. DDX11/CHL1 sub-subfamily.</text>
</comment>
<dbReference type="NCBIfam" id="TIGR00604">
    <property type="entry name" value="rad3"/>
    <property type="match status" value="1"/>
</dbReference>
<feature type="compositionally biased region" description="Basic residues" evidence="22">
    <location>
        <begin position="95"/>
        <end position="104"/>
    </location>
</feature>
<dbReference type="STRING" id="13706.A0A1X2HQR6"/>
<dbReference type="FunCoup" id="A0A1X2HQR6">
    <property type="interactions" value="758"/>
</dbReference>
<evidence type="ECO:0000256" key="22">
    <source>
        <dbReference type="SAM" id="MobiDB-lite"/>
    </source>
</evidence>
<dbReference type="Gene3D" id="3.40.50.300">
    <property type="entry name" value="P-loop containing nucleotide triphosphate hydrolases"/>
    <property type="match status" value="3"/>
</dbReference>
<evidence type="ECO:0000256" key="19">
    <source>
        <dbReference type="ARBA" id="ARBA00045008"/>
    </source>
</evidence>
<dbReference type="OMA" id="QTHQFRD"/>
<keyword evidence="13" id="KW-0413">Isomerase</keyword>
<dbReference type="InterPro" id="IPR002464">
    <property type="entry name" value="DNA/RNA_helicase_DEAH_CS"/>
</dbReference>
<evidence type="ECO:0000256" key="10">
    <source>
        <dbReference type="ARBA" id="ARBA00022840"/>
    </source>
</evidence>
<dbReference type="InterPro" id="IPR013020">
    <property type="entry name" value="Rad3/Chl1-like"/>
</dbReference>
<organism evidence="24 25">
    <name type="scientific">Syncephalastrum racemosum</name>
    <name type="common">Filamentous fungus</name>
    <dbReference type="NCBI Taxonomy" id="13706"/>
    <lineage>
        <taxon>Eukaryota</taxon>
        <taxon>Fungi</taxon>
        <taxon>Fungi incertae sedis</taxon>
        <taxon>Mucoromycota</taxon>
        <taxon>Mucoromycotina</taxon>
        <taxon>Mucoromycetes</taxon>
        <taxon>Mucorales</taxon>
        <taxon>Syncephalastraceae</taxon>
        <taxon>Syncephalastrum</taxon>
    </lineage>
</organism>
<dbReference type="GO" id="GO:0036297">
    <property type="term" value="P:interstrand cross-link repair"/>
    <property type="evidence" value="ECO:0007669"/>
    <property type="project" value="EnsemblFungi"/>
</dbReference>
<dbReference type="CDD" id="cd18788">
    <property type="entry name" value="SF2_C_XPD"/>
    <property type="match status" value="1"/>
</dbReference>
<keyword evidence="25" id="KW-1185">Reference proteome</keyword>
<dbReference type="GO" id="GO:0045005">
    <property type="term" value="P:DNA-templated DNA replication maintenance of fidelity"/>
    <property type="evidence" value="ECO:0007669"/>
    <property type="project" value="EnsemblFungi"/>
</dbReference>
<comment type="catalytic activity">
    <reaction evidence="21">
        <text>ATP + H2O = ADP + phosphate + H(+)</text>
        <dbReference type="Rhea" id="RHEA:13065"/>
        <dbReference type="ChEBI" id="CHEBI:15377"/>
        <dbReference type="ChEBI" id="CHEBI:15378"/>
        <dbReference type="ChEBI" id="CHEBI:30616"/>
        <dbReference type="ChEBI" id="CHEBI:43474"/>
        <dbReference type="ChEBI" id="CHEBI:456216"/>
        <dbReference type="EC" id="5.6.2.3"/>
    </reaction>
</comment>
<comment type="subcellular location">
    <subcellularLocation>
        <location evidence="2">Nucleus</location>
    </subcellularLocation>
</comment>
<evidence type="ECO:0000256" key="13">
    <source>
        <dbReference type="ARBA" id="ARBA00023235"/>
    </source>
</evidence>
<feature type="region of interest" description="Disordered" evidence="22">
    <location>
        <begin position="154"/>
        <end position="173"/>
    </location>
</feature>